<evidence type="ECO:0000256" key="3">
    <source>
        <dbReference type="ARBA" id="ARBA00022723"/>
    </source>
</evidence>
<evidence type="ECO:0000256" key="4">
    <source>
        <dbReference type="ARBA" id="ARBA00022737"/>
    </source>
</evidence>
<evidence type="ECO:0000313" key="14">
    <source>
        <dbReference type="Proteomes" id="UP001046870"/>
    </source>
</evidence>
<dbReference type="InterPro" id="IPR050826">
    <property type="entry name" value="Krueppel_C2H2_ZnFinger"/>
</dbReference>
<comment type="function">
    <text evidence="1">May be involved in transcriptional regulation.</text>
</comment>
<evidence type="ECO:0000313" key="13">
    <source>
        <dbReference type="EMBL" id="KAG7458475.1"/>
    </source>
</evidence>
<protein>
    <recommendedName>
        <fullName evidence="12">C2H2-type domain-containing protein</fullName>
    </recommendedName>
</protein>
<gene>
    <name evidence="13" type="ORF">MATL_G00220570</name>
</gene>
<keyword evidence="7" id="KW-0238">DNA-binding</keyword>
<keyword evidence="3" id="KW-0479">Metal-binding</keyword>
<dbReference type="GO" id="GO:0003677">
    <property type="term" value="F:DNA binding"/>
    <property type="evidence" value="ECO:0007669"/>
    <property type="project" value="UniProtKB-KW"/>
</dbReference>
<evidence type="ECO:0000256" key="1">
    <source>
        <dbReference type="ARBA" id="ARBA00003767"/>
    </source>
</evidence>
<evidence type="ECO:0000256" key="6">
    <source>
        <dbReference type="ARBA" id="ARBA00022833"/>
    </source>
</evidence>
<dbReference type="PROSITE" id="PS00028">
    <property type="entry name" value="ZINC_FINGER_C2H2_1"/>
    <property type="match status" value="3"/>
</dbReference>
<keyword evidence="10" id="KW-0175">Coiled coil</keyword>
<feature type="compositionally biased region" description="Polar residues" evidence="11">
    <location>
        <begin position="360"/>
        <end position="385"/>
    </location>
</feature>
<evidence type="ECO:0000256" key="2">
    <source>
        <dbReference type="ARBA" id="ARBA00004123"/>
    </source>
</evidence>
<feature type="domain" description="C2H2-type" evidence="12">
    <location>
        <begin position="472"/>
        <end position="499"/>
    </location>
</feature>
<dbReference type="EMBL" id="JAFDVH010000020">
    <property type="protein sequence ID" value="KAG7458475.1"/>
    <property type="molecule type" value="Genomic_DNA"/>
</dbReference>
<dbReference type="InterPro" id="IPR036236">
    <property type="entry name" value="Znf_C2H2_sf"/>
</dbReference>
<dbReference type="SMART" id="SM00355">
    <property type="entry name" value="ZnF_C2H2"/>
    <property type="match status" value="3"/>
</dbReference>
<dbReference type="InterPro" id="IPR013087">
    <property type="entry name" value="Znf_C2H2_type"/>
</dbReference>
<evidence type="ECO:0000256" key="7">
    <source>
        <dbReference type="ARBA" id="ARBA00023125"/>
    </source>
</evidence>
<feature type="domain" description="C2H2-type" evidence="12">
    <location>
        <begin position="500"/>
        <end position="527"/>
    </location>
</feature>
<feature type="region of interest" description="Disordered" evidence="11">
    <location>
        <begin position="360"/>
        <end position="387"/>
    </location>
</feature>
<dbReference type="GO" id="GO:0008270">
    <property type="term" value="F:zinc ion binding"/>
    <property type="evidence" value="ECO:0007669"/>
    <property type="project" value="UniProtKB-KW"/>
</dbReference>
<dbReference type="AlphaFoldDB" id="A0A9D3T2V2"/>
<dbReference type="OrthoDB" id="8922241at2759"/>
<keyword evidence="4" id="KW-0677">Repeat</keyword>
<keyword evidence="8" id="KW-0539">Nucleus</keyword>
<keyword evidence="5 9" id="KW-0863">Zinc-finger</keyword>
<comment type="caution">
    <text evidence="13">The sequence shown here is derived from an EMBL/GenBank/DDBJ whole genome shotgun (WGS) entry which is preliminary data.</text>
</comment>
<evidence type="ECO:0000256" key="8">
    <source>
        <dbReference type="ARBA" id="ARBA00023242"/>
    </source>
</evidence>
<dbReference type="Proteomes" id="UP001046870">
    <property type="component" value="Chromosome 20"/>
</dbReference>
<dbReference type="FunFam" id="3.30.160.60:FF:000446">
    <property type="entry name" value="Zinc finger protein"/>
    <property type="match status" value="1"/>
</dbReference>
<comment type="subcellular location">
    <subcellularLocation>
        <location evidence="2">Nucleus</location>
    </subcellularLocation>
</comment>
<dbReference type="FunFam" id="3.30.160.60:FF:000912">
    <property type="entry name" value="Zinc finger protein 660"/>
    <property type="match status" value="1"/>
</dbReference>
<feature type="compositionally biased region" description="Basic residues" evidence="11">
    <location>
        <begin position="314"/>
        <end position="323"/>
    </location>
</feature>
<feature type="region of interest" description="Disordered" evidence="11">
    <location>
        <begin position="109"/>
        <end position="281"/>
    </location>
</feature>
<name>A0A9D3T2V2_MEGAT</name>
<keyword evidence="6" id="KW-0862">Zinc</keyword>
<evidence type="ECO:0000256" key="9">
    <source>
        <dbReference type="PROSITE-ProRule" id="PRU00042"/>
    </source>
</evidence>
<dbReference type="Pfam" id="PF00096">
    <property type="entry name" value="zf-C2H2"/>
    <property type="match status" value="3"/>
</dbReference>
<feature type="domain" description="C2H2-type" evidence="12">
    <location>
        <begin position="444"/>
        <end position="471"/>
    </location>
</feature>
<accession>A0A9D3T2V2</accession>
<evidence type="ECO:0000259" key="12">
    <source>
        <dbReference type="PROSITE" id="PS50157"/>
    </source>
</evidence>
<keyword evidence="14" id="KW-1185">Reference proteome</keyword>
<feature type="region of interest" description="Disordered" evidence="11">
    <location>
        <begin position="299"/>
        <end position="342"/>
    </location>
</feature>
<organism evidence="13 14">
    <name type="scientific">Megalops atlanticus</name>
    <name type="common">Tarpon</name>
    <name type="synonym">Clupea gigantea</name>
    <dbReference type="NCBI Taxonomy" id="7932"/>
    <lineage>
        <taxon>Eukaryota</taxon>
        <taxon>Metazoa</taxon>
        <taxon>Chordata</taxon>
        <taxon>Craniata</taxon>
        <taxon>Vertebrata</taxon>
        <taxon>Euteleostomi</taxon>
        <taxon>Actinopterygii</taxon>
        <taxon>Neopterygii</taxon>
        <taxon>Teleostei</taxon>
        <taxon>Elopiformes</taxon>
        <taxon>Megalopidae</taxon>
        <taxon>Megalops</taxon>
    </lineage>
</organism>
<dbReference type="GO" id="GO:0005634">
    <property type="term" value="C:nucleus"/>
    <property type="evidence" value="ECO:0007669"/>
    <property type="project" value="UniProtKB-SubCell"/>
</dbReference>
<reference evidence="13" key="1">
    <citation type="submission" date="2021-01" db="EMBL/GenBank/DDBJ databases">
        <authorList>
            <person name="Zahm M."/>
            <person name="Roques C."/>
            <person name="Cabau C."/>
            <person name="Klopp C."/>
            <person name="Donnadieu C."/>
            <person name="Jouanno E."/>
            <person name="Lampietro C."/>
            <person name="Louis A."/>
            <person name="Herpin A."/>
            <person name="Echchiki A."/>
            <person name="Berthelot C."/>
            <person name="Parey E."/>
            <person name="Roest-Crollius H."/>
            <person name="Braasch I."/>
            <person name="Postlethwait J."/>
            <person name="Bobe J."/>
            <person name="Montfort J."/>
            <person name="Bouchez O."/>
            <person name="Begum T."/>
            <person name="Mejri S."/>
            <person name="Adams A."/>
            <person name="Chen W.-J."/>
            <person name="Guiguen Y."/>
        </authorList>
    </citation>
    <scope>NUCLEOTIDE SEQUENCE</scope>
    <source>
        <strain evidence="13">YG-15Mar2019-1</strain>
        <tissue evidence="13">Brain</tissue>
    </source>
</reference>
<evidence type="ECO:0000256" key="5">
    <source>
        <dbReference type="ARBA" id="ARBA00022771"/>
    </source>
</evidence>
<dbReference type="SUPFAM" id="SSF57667">
    <property type="entry name" value="beta-beta-alpha zinc fingers"/>
    <property type="match status" value="2"/>
</dbReference>
<dbReference type="PROSITE" id="PS50157">
    <property type="entry name" value="ZINC_FINGER_C2H2_2"/>
    <property type="match status" value="3"/>
</dbReference>
<sequence>MSEAILTFQVQLSGVMETVLKSAMYEITRLVEDSFLEEVARSKQEVESLRQRLQWWESRRREREGGGRARCADCGRAGVPREGAHATAPPAPPAEGRGLKQERVLGGDWSSCAGEASNPGPLGAPEEAATPSPVGVPEMHTAAPVDLEGGGSDPLLKEEEPQESRSGGDVQGKWRLGPDGAEGDSAGHLRVRQDTAPPAGQRPTEQQGRQRAGETCGFYAAGSEHCAGSGDHLDSEDDVNERDHPAGADFTQGSSDSERRSAHAKLQSDSDGLSPARSLDVKPLSAFPDTVTIKQEVEALPEWGEQTTSTGVHTQHRQRRKNRARAESHAGGAADLSSPVNPPGECSMVEDLTLQPRLQQCSSSGKHTQIRPSDRTAVTHSSSASDKGAYTSYSRGLMISKNIHNHQRVCTVERKLSSIHFGRGITQLINVKSLQRQQTEKASHSCTQCGKTFSHFCHLKAHQQTHTGERPFCCTLCGRSFTKLSNLKAHRRVHTGERPYMCTECGKRFTQKCNLKRHQRIHTAERLFSCK</sequence>
<feature type="coiled-coil region" evidence="10">
    <location>
        <begin position="32"/>
        <end position="59"/>
    </location>
</feature>
<evidence type="ECO:0000256" key="11">
    <source>
        <dbReference type="SAM" id="MobiDB-lite"/>
    </source>
</evidence>
<dbReference type="FunFam" id="3.30.160.60:FF:000759">
    <property type="entry name" value="zinc finger protein 16"/>
    <property type="match status" value="1"/>
</dbReference>
<dbReference type="Gene3D" id="3.30.160.60">
    <property type="entry name" value="Classic Zinc Finger"/>
    <property type="match status" value="3"/>
</dbReference>
<proteinExistence type="predicted"/>
<dbReference type="PANTHER" id="PTHR24377">
    <property type="entry name" value="IP01015P-RELATED"/>
    <property type="match status" value="1"/>
</dbReference>
<evidence type="ECO:0000256" key="10">
    <source>
        <dbReference type="SAM" id="Coils"/>
    </source>
</evidence>